<name>A0A845S881_9PROT</name>
<dbReference type="EMBL" id="RGGN01000130">
    <property type="protein sequence ID" value="NCU63139.1"/>
    <property type="molecule type" value="Genomic_DNA"/>
</dbReference>
<organism evidence="2 3">
    <name type="scientific">Candidatus Fonsibacter lacus</name>
    <dbReference type="NCBI Taxonomy" id="2576439"/>
    <lineage>
        <taxon>Bacteria</taxon>
        <taxon>Pseudomonadati</taxon>
        <taxon>Pseudomonadota</taxon>
        <taxon>Alphaproteobacteria</taxon>
        <taxon>Candidatus Pelagibacterales</taxon>
        <taxon>Candidatus Pelagibacterales incertae sedis</taxon>
        <taxon>Candidatus Fonsibacter</taxon>
    </lineage>
</organism>
<dbReference type="Gene3D" id="3.30.930.10">
    <property type="entry name" value="Bira Bifunctional Protein, Domain 2"/>
    <property type="match status" value="1"/>
</dbReference>
<gene>
    <name evidence="2" type="ORF">EBV78_03510</name>
</gene>
<comment type="caution">
    <text evidence="2">The sequence shown here is derived from an EMBL/GenBank/DDBJ whole genome shotgun (WGS) entry which is preliminary data.</text>
</comment>
<dbReference type="GO" id="GO:0016757">
    <property type="term" value="F:glycosyltransferase activity"/>
    <property type="evidence" value="ECO:0007669"/>
    <property type="project" value="UniProtKB-KW"/>
</dbReference>
<dbReference type="Proteomes" id="UP000572953">
    <property type="component" value="Unassembled WGS sequence"/>
</dbReference>
<sequence length="256" mass="30097">MKQGLEKKKLKEDLSKKILSNFKKNKFNFTDLDLLIDTNLLTERSGEQFKKFTLTYKDLFGKEISLRPDLTVSTALKYIQEKKNNEEKYCYFGSAYRLNKEGDLKVFDQIGCEIINSKSNKSENILINSILEPLKKINNLEVILGDVGLFKILVESLELPARWKLRLVKNFPRMEYFEDMLKRLETNYDLDQKAIKLDKQRLEDLEKLDPNTIIGGRTVSEIIKRFNKKIKDPRDDYKGEKNVRIIRDFLNINTSL</sequence>
<evidence type="ECO:0000313" key="2">
    <source>
        <dbReference type="EMBL" id="NCU63139.1"/>
    </source>
</evidence>
<reference evidence="2 3" key="1">
    <citation type="submission" date="2018-10" db="EMBL/GenBank/DDBJ databases">
        <title>Iterative Subtractive Binning of Freshwater Chronoseries Metagenomes Recovers Nearly Complete Genomes from over Four Hundred Novel Species.</title>
        <authorList>
            <person name="Rodriguez-R L.M."/>
            <person name="Tsementzi D."/>
            <person name="Luo C."/>
            <person name="Konstantinidis K.T."/>
        </authorList>
    </citation>
    <scope>NUCLEOTIDE SEQUENCE [LARGE SCALE GENOMIC DNA]</scope>
    <source>
        <strain evidence="2">WB7_2B_003</strain>
    </source>
</reference>
<keyword evidence="2" id="KW-0328">Glycosyltransferase</keyword>
<evidence type="ECO:0000313" key="3">
    <source>
        <dbReference type="Proteomes" id="UP000572953"/>
    </source>
</evidence>
<dbReference type="AlphaFoldDB" id="A0A845S881"/>
<feature type="domain" description="Class II Histidinyl-tRNA synthetase (HisRS)-like catalytic core" evidence="1">
    <location>
        <begin position="9"/>
        <end position="173"/>
    </location>
</feature>
<dbReference type="Pfam" id="PF13393">
    <property type="entry name" value="tRNA-synt_His"/>
    <property type="match status" value="1"/>
</dbReference>
<feature type="non-terminal residue" evidence="2">
    <location>
        <position position="256"/>
    </location>
</feature>
<protein>
    <submittedName>
        <fullName evidence="2">ATP phosphoribosyltransferase regulatory subunit</fullName>
    </submittedName>
</protein>
<dbReference type="InterPro" id="IPR041715">
    <property type="entry name" value="HisRS-like_core"/>
</dbReference>
<evidence type="ECO:0000259" key="1">
    <source>
        <dbReference type="Pfam" id="PF13393"/>
    </source>
</evidence>
<proteinExistence type="predicted"/>
<dbReference type="InterPro" id="IPR045864">
    <property type="entry name" value="aa-tRNA-synth_II/BPL/LPL"/>
</dbReference>
<dbReference type="SUPFAM" id="SSF55681">
    <property type="entry name" value="Class II aaRS and biotin synthetases"/>
    <property type="match status" value="1"/>
</dbReference>
<keyword evidence="2" id="KW-0808">Transferase</keyword>
<accession>A0A845S881</accession>